<feature type="transmembrane region" description="Helical" evidence="1">
    <location>
        <begin position="286"/>
        <end position="309"/>
    </location>
</feature>
<protein>
    <submittedName>
        <fullName evidence="3">Aste57867_16056 protein</fullName>
    </submittedName>
</protein>
<keyword evidence="1" id="KW-0472">Membrane</keyword>
<name>A0A485L554_9STRA</name>
<feature type="transmembrane region" description="Helical" evidence="1">
    <location>
        <begin position="330"/>
        <end position="352"/>
    </location>
</feature>
<gene>
    <name evidence="3" type="primary">Aste57867_16056</name>
    <name evidence="2" type="ORF">As57867_016000</name>
    <name evidence="3" type="ORF">ASTE57867_16056</name>
</gene>
<feature type="transmembrane region" description="Helical" evidence="1">
    <location>
        <begin position="206"/>
        <end position="227"/>
    </location>
</feature>
<organism evidence="3 4">
    <name type="scientific">Aphanomyces stellatus</name>
    <dbReference type="NCBI Taxonomy" id="120398"/>
    <lineage>
        <taxon>Eukaryota</taxon>
        <taxon>Sar</taxon>
        <taxon>Stramenopiles</taxon>
        <taxon>Oomycota</taxon>
        <taxon>Saprolegniomycetes</taxon>
        <taxon>Saprolegniales</taxon>
        <taxon>Verrucalvaceae</taxon>
        <taxon>Aphanomyces</taxon>
    </lineage>
</organism>
<evidence type="ECO:0000256" key="1">
    <source>
        <dbReference type="SAM" id="Phobius"/>
    </source>
</evidence>
<evidence type="ECO:0000313" key="2">
    <source>
        <dbReference type="EMBL" id="KAF0692920.1"/>
    </source>
</evidence>
<dbReference type="EMBL" id="VJMH01005789">
    <property type="protein sequence ID" value="KAF0692920.1"/>
    <property type="molecule type" value="Genomic_DNA"/>
</dbReference>
<dbReference type="OrthoDB" id="75626at2759"/>
<accession>A0A485L554</accession>
<dbReference type="AlphaFoldDB" id="A0A485L554"/>
<reference evidence="2" key="2">
    <citation type="submission" date="2019-06" db="EMBL/GenBank/DDBJ databases">
        <title>Genomics analysis of Aphanomyces spp. identifies a new class of oomycete effector associated with host adaptation.</title>
        <authorList>
            <person name="Gaulin E."/>
        </authorList>
    </citation>
    <scope>NUCLEOTIDE SEQUENCE</scope>
    <source>
        <strain evidence="2">CBS 578.67</strain>
    </source>
</reference>
<evidence type="ECO:0000313" key="4">
    <source>
        <dbReference type="Proteomes" id="UP000332933"/>
    </source>
</evidence>
<dbReference type="EMBL" id="CAADRA010005810">
    <property type="protein sequence ID" value="VFT92840.1"/>
    <property type="molecule type" value="Genomic_DNA"/>
</dbReference>
<keyword evidence="1" id="KW-0812">Transmembrane</keyword>
<dbReference type="Proteomes" id="UP000332933">
    <property type="component" value="Unassembled WGS sequence"/>
</dbReference>
<keyword evidence="4" id="KW-1185">Reference proteome</keyword>
<feature type="transmembrane region" description="Helical" evidence="1">
    <location>
        <begin position="389"/>
        <end position="410"/>
    </location>
</feature>
<proteinExistence type="predicted"/>
<evidence type="ECO:0000313" key="3">
    <source>
        <dbReference type="EMBL" id="VFT92840.1"/>
    </source>
</evidence>
<feature type="transmembrane region" description="Helical" evidence="1">
    <location>
        <begin position="254"/>
        <end position="274"/>
    </location>
</feature>
<sequence>MCEISSCGGRVAQDYLSSVETCSTPFNYDTVSPTKENVLKAMLAIDLSVMQRPETLAFACSCATADPAACVVCTEMLANATTMLARYLTPGAIANLRAGAVPVEMLIRDRLNITMVQFYTDLPGDVLDSTTTFTLSAVNLFSDVRLGFAAWLYLIDWVEGRREVVTLVGDAGDVALTTMSDHAAELESPANPREVPTSFSFYTFRLSQYITGVLFGVACLVCIYIIANHGDIEKDNMGAFNVVCGLVWVGRPMILLRALSAICVLATSVLGLAATPVFTRLYADTVPWFTTFLSTGEVSWLVFVIDDIVSVVTRERTAVCRIKNKVAHKLVTILLANSGLLSWISSGIWSAVTPVHHVAVVSRACSIDVVDLDVTCRSGAFGFGIPTRFLGLILLTFGSCFTAYAFRLAFFQPIDSVAEQNSSFFLPAVAKYNFKFDQWQVNDTLYLDKSSAVLTGILILEYHDTLYLFDIKIWRKYTIDVSASRKSMRGHDNLRHVYHALPLCE</sequence>
<keyword evidence="1" id="KW-1133">Transmembrane helix</keyword>
<reference evidence="3 4" key="1">
    <citation type="submission" date="2019-03" db="EMBL/GenBank/DDBJ databases">
        <authorList>
            <person name="Gaulin E."/>
            <person name="Dumas B."/>
        </authorList>
    </citation>
    <scope>NUCLEOTIDE SEQUENCE [LARGE SCALE GENOMIC DNA]</scope>
    <source>
        <strain evidence="3">CBS 568.67</strain>
    </source>
</reference>